<gene>
    <name evidence="3" type="ORF">AURDEDRAFT_130010</name>
</gene>
<dbReference type="InterPro" id="IPR045339">
    <property type="entry name" value="DUF6534"/>
</dbReference>
<accession>J0WUT7</accession>
<organism evidence="3 4">
    <name type="scientific">Auricularia subglabra (strain TFB-10046 / SS5)</name>
    <name type="common">White-rot fungus</name>
    <name type="synonym">Auricularia delicata (strain TFB10046)</name>
    <dbReference type="NCBI Taxonomy" id="717982"/>
    <lineage>
        <taxon>Eukaryota</taxon>
        <taxon>Fungi</taxon>
        <taxon>Dikarya</taxon>
        <taxon>Basidiomycota</taxon>
        <taxon>Agaricomycotina</taxon>
        <taxon>Agaricomycetes</taxon>
        <taxon>Auriculariales</taxon>
        <taxon>Auriculariaceae</taxon>
        <taxon>Auricularia</taxon>
    </lineage>
</organism>
<reference evidence="4" key="1">
    <citation type="journal article" date="2012" name="Science">
        <title>The Paleozoic origin of enzymatic lignin decomposition reconstructed from 31 fungal genomes.</title>
        <authorList>
            <person name="Floudas D."/>
            <person name="Binder M."/>
            <person name="Riley R."/>
            <person name="Barry K."/>
            <person name="Blanchette R.A."/>
            <person name="Henrissat B."/>
            <person name="Martinez A.T."/>
            <person name="Otillar R."/>
            <person name="Spatafora J.W."/>
            <person name="Yadav J.S."/>
            <person name="Aerts A."/>
            <person name="Benoit I."/>
            <person name="Boyd A."/>
            <person name="Carlson A."/>
            <person name="Copeland A."/>
            <person name="Coutinho P.M."/>
            <person name="de Vries R.P."/>
            <person name="Ferreira P."/>
            <person name="Findley K."/>
            <person name="Foster B."/>
            <person name="Gaskell J."/>
            <person name="Glotzer D."/>
            <person name="Gorecki P."/>
            <person name="Heitman J."/>
            <person name="Hesse C."/>
            <person name="Hori C."/>
            <person name="Igarashi K."/>
            <person name="Jurgens J.A."/>
            <person name="Kallen N."/>
            <person name="Kersten P."/>
            <person name="Kohler A."/>
            <person name="Kuees U."/>
            <person name="Kumar T.K.A."/>
            <person name="Kuo A."/>
            <person name="LaButti K."/>
            <person name="Larrondo L.F."/>
            <person name="Lindquist E."/>
            <person name="Ling A."/>
            <person name="Lombard V."/>
            <person name="Lucas S."/>
            <person name="Lundell T."/>
            <person name="Martin R."/>
            <person name="McLaughlin D.J."/>
            <person name="Morgenstern I."/>
            <person name="Morin E."/>
            <person name="Murat C."/>
            <person name="Nagy L.G."/>
            <person name="Nolan M."/>
            <person name="Ohm R.A."/>
            <person name="Patyshakuliyeva A."/>
            <person name="Rokas A."/>
            <person name="Ruiz-Duenas F.J."/>
            <person name="Sabat G."/>
            <person name="Salamov A."/>
            <person name="Samejima M."/>
            <person name="Schmutz J."/>
            <person name="Slot J.C."/>
            <person name="St John F."/>
            <person name="Stenlid J."/>
            <person name="Sun H."/>
            <person name="Sun S."/>
            <person name="Syed K."/>
            <person name="Tsang A."/>
            <person name="Wiebenga A."/>
            <person name="Young D."/>
            <person name="Pisabarro A."/>
            <person name="Eastwood D.C."/>
            <person name="Martin F."/>
            <person name="Cullen D."/>
            <person name="Grigoriev I.V."/>
            <person name="Hibbett D.S."/>
        </authorList>
    </citation>
    <scope>NUCLEOTIDE SEQUENCE [LARGE SCALE GENOMIC DNA]</scope>
    <source>
        <strain evidence="4">TFB10046</strain>
    </source>
</reference>
<feature type="transmembrane region" description="Helical" evidence="1">
    <location>
        <begin position="138"/>
        <end position="154"/>
    </location>
</feature>
<feature type="transmembrane region" description="Helical" evidence="1">
    <location>
        <begin position="66"/>
        <end position="91"/>
    </location>
</feature>
<keyword evidence="4" id="KW-1185">Reference proteome</keyword>
<dbReference type="Pfam" id="PF20152">
    <property type="entry name" value="DUF6534"/>
    <property type="match status" value="1"/>
</dbReference>
<dbReference type="OrthoDB" id="2535105at2759"/>
<dbReference type="AlphaFoldDB" id="J0WUT7"/>
<dbReference type="KEGG" id="adl:AURDEDRAFT_130010"/>
<feature type="domain" description="DUF6534" evidence="2">
    <location>
        <begin position="115"/>
        <end position="183"/>
    </location>
</feature>
<evidence type="ECO:0000256" key="1">
    <source>
        <dbReference type="SAM" id="Phobius"/>
    </source>
</evidence>
<keyword evidence="1" id="KW-0472">Membrane</keyword>
<feature type="transmembrane region" description="Helical" evidence="1">
    <location>
        <begin position="12"/>
        <end position="32"/>
    </location>
</feature>
<proteinExistence type="predicted"/>
<evidence type="ECO:0000313" key="4">
    <source>
        <dbReference type="Proteomes" id="UP000006514"/>
    </source>
</evidence>
<keyword evidence="1" id="KW-1133">Transmembrane helix</keyword>
<dbReference type="OMA" id="DTEAFKW"/>
<evidence type="ECO:0000313" key="3">
    <source>
        <dbReference type="EMBL" id="EJD36539.1"/>
    </source>
</evidence>
<protein>
    <recommendedName>
        <fullName evidence="2">DUF6534 domain-containing protein</fullName>
    </recommendedName>
</protein>
<keyword evidence="1" id="KW-0812">Transmembrane</keyword>
<name>J0WUT7_AURST</name>
<sequence length="243" mass="26695">MPGSSIFDFDSSFGALEIGTFVSMFLLGVATLQAWNYFRDFPNDPLYIRVMSYFGMRVFRVTQSMVLAAGIWILAVVRMAFTISITVLAVNNGTLAVADTEAFKWQAVLELSIAAFTDVCTALALCIGLLLRRTGSGLLTSLISIAQLVSYLTMSGNFIWIAFFSISSKMFSNSLFASLNQRPSNRRILLERSLPSGSTRFTFHRPEPRNESQDMELISPSAGTDKAVLVIGHSTPGSPFEVN</sequence>
<dbReference type="Proteomes" id="UP000006514">
    <property type="component" value="Unassembled WGS sequence"/>
</dbReference>
<feature type="transmembrane region" description="Helical" evidence="1">
    <location>
        <begin position="111"/>
        <end position="131"/>
    </location>
</feature>
<dbReference type="InParanoid" id="J0WUT7"/>
<evidence type="ECO:0000259" key="2">
    <source>
        <dbReference type="Pfam" id="PF20152"/>
    </source>
</evidence>
<dbReference type="EMBL" id="JH687859">
    <property type="protein sequence ID" value="EJD36539.1"/>
    <property type="molecule type" value="Genomic_DNA"/>
</dbReference>